<evidence type="ECO:0000256" key="2">
    <source>
        <dbReference type="ARBA" id="ARBA00005879"/>
    </source>
</evidence>
<dbReference type="PANTHER" id="PTHR43467:SF2">
    <property type="entry name" value="COBALT-PRECORRIN-2 C(20)-METHYLTRANSFERASE"/>
    <property type="match status" value="1"/>
</dbReference>
<dbReference type="InterPro" id="IPR014777">
    <property type="entry name" value="4pyrrole_Mease_sub1"/>
</dbReference>
<feature type="domain" description="Tetrapyrrole methylase" evidence="8">
    <location>
        <begin position="4"/>
        <end position="212"/>
    </location>
</feature>
<dbReference type="RefSeq" id="WP_277444252.1">
    <property type="nucleotide sequence ID" value="NZ_JAKOAV010000019.1"/>
</dbReference>
<evidence type="ECO:0000313" key="9">
    <source>
        <dbReference type="EMBL" id="MDF9408845.1"/>
    </source>
</evidence>
<organism evidence="9 10">
    <name type="scientific">Pelotomaculum isophthalicicum JI</name>
    <dbReference type="NCBI Taxonomy" id="947010"/>
    <lineage>
        <taxon>Bacteria</taxon>
        <taxon>Bacillati</taxon>
        <taxon>Bacillota</taxon>
        <taxon>Clostridia</taxon>
        <taxon>Eubacteriales</taxon>
        <taxon>Desulfotomaculaceae</taxon>
        <taxon>Pelotomaculum</taxon>
    </lineage>
</organism>
<dbReference type="InterPro" id="IPR014776">
    <property type="entry name" value="4pyrrole_Mease_sub2"/>
</dbReference>
<dbReference type="InterPro" id="IPR000878">
    <property type="entry name" value="4pyrrol_Mease"/>
</dbReference>
<evidence type="ECO:0000256" key="3">
    <source>
        <dbReference type="ARBA" id="ARBA00022573"/>
    </source>
</evidence>
<dbReference type="Gene3D" id="3.30.950.10">
    <property type="entry name" value="Methyltransferase, Cobalt-precorrin-4 Transmethylase, Domain 2"/>
    <property type="match status" value="1"/>
</dbReference>
<dbReference type="GO" id="GO:0009236">
    <property type="term" value="P:cobalamin biosynthetic process"/>
    <property type="evidence" value="ECO:0007669"/>
    <property type="project" value="UniProtKB-UniRule"/>
</dbReference>
<evidence type="ECO:0000256" key="5">
    <source>
        <dbReference type="ARBA" id="ARBA00022679"/>
    </source>
</evidence>
<dbReference type="SUPFAM" id="SSF53790">
    <property type="entry name" value="Tetrapyrrole methylase"/>
    <property type="match status" value="1"/>
</dbReference>
<proteinExistence type="inferred from homology"/>
<dbReference type="InterPro" id="IPR012382">
    <property type="entry name" value="CobI/CbiL"/>
</dbReference>
<dbReference type="GO" id="GO:0030788">
    <property type="term" value="F:precorrin-2 C20-methyltransferase activity"/>
    <property type="evidence" value="ECO:0007669"/>
    <property type="project" value="UniProtKB-EC"/>
</dbReference>
<dbReference type="PIRSF" id="PIRSF036427">
    <property type="entry name" value="Precrrn-2_mtase"/>
    <property type="match status" value="1"/>
</dbReference>
<dbReference type="PANTHER" id="PTHR43467">
    <property type="entry name" value="COBALT-PRECORRIN-2 C(20)-METHYLTRANSFERASE"/>
    <property type="match status" value="1"/>
</dbReference>
<dbReference type="Pfam" id="PF00590">
    <property type="entry name" value="TP_methylase"/>
    <property type="match status" value="1"/>
</dbReference>
<keyword evidence="3" id="KW-0169">Cobalamin biosynthesis</keyword>
<dbReference type="AlphaFoldDB" id="A0A9X4JUB2"/>
<keyword evidence="5 9" id="KW-0808">Transferase</keyword>
<dbReference type="InterPro" id="IPR035996">
    <property type="entry name" value="4pyrrol_Methylase_sf"/>
</dbReference>
<protein>
    <submittedName>
        <fullName evidence="9">Precorrin-2 C(20)-methyltransferase</fullName>
        <ecNumber evidence="9">2.1.1.130</ecNumber>
    </submittedName>
</protein>
<comment type="similarity">
    <text evidence="2 7">Belongs to the precorrin methyltransferase family.</text>
</comment>
<comment type="caution">
    <text evidence="9">The sequence shown here is derived from an EMBL/GenBank/DDBJ whole genome shotgun (WGS) entry which is preliminary data.</text>
</comment>
<comment type="pathway">
    <text evidence="1">Cofactor biosynthesis; adenosylcobalamin biosynthesis.</text>
</comment>
<evidence type="ECO:0000256" key="4">
    <source>
        <dbReference type="ARBA" id="ARBA00022603"/>
    </source>
</evidence>
<sequence length="237" mass="25596">MAGKLYGLGVGPGDPELITLKALRVLQQVPVVAVPVSRHGEDSLALTVAKSHLRPEQEIITLQMPMSRDQECLEKAWEAAAGRLLEKLGKGLDVAFLTLGDASLYSSYSYLMEKVGELESGVEIETVPGVTSFAAAAARLNQPLAKGDEPLAVVPLLEDPEVLGELLPHFSNMVLMKVARRYDEIVRVLKENGRAENAVLISRCGLDGEIVSRDLDEGIGKKHDYLTAIIVKGAESK</sequence>
<dbReference type="GO" id="GO:0032259">
    <property type="term" value="P:methylation"/>
    <property type="evidence" value="ECO:0007669"/>
    <property type="project" value="UniProtKB-KW"/>
</dbReference>
<evidence type="ECO:0000256" key="7">
    <source>
        <dbReference type="PIRNR" id="PIRNR036427"/>
    </source>
</evidence>
<keyword evidence="10" id="KW-1185">Reference proteome</keyword>
<evidence type="ECO:0000313" key="10">
    <source>
        <dbReference type="Proteomes" id="UP001154312"/>
    </source>
</evidence>
<dbReference type="NCBIfam" id="TIGR01467">
    <property type="entry name" value="cobI_cbiL"/>
    <property type="match status" value="1"/>
</dbReference>
<dbReference type="CDD" id="cd11645">
    <property type="entry name" value="Precorrin_2_C20_MT"/>
    <property type="match status" value="1"/>
</dbReference>
<dbReference type="EC" id="2.1.1.130" evidence="9"/>
<keyword evidence="6" id="KW-0949">S-adenosyl-L-methionine</keyword>
<evidence type="ECO:0000256" key="1">
    <source>
        <dbReference type="ARBA" id="ARBA00004953"/>
    </source>
</evidence>
<gene>
    <name evidence="9" type="primary">cobI</name>
    <name evidence="9" type="ORF">L7E55_10840</name>
</gene>
<reference evidence="9" key="1">
    <citation type="submission" date="2022-02" db="EMBL/GenBank/DDBJ databases">
        <authorList>
            <person name="Leng L."/>
        </authorList>
    </citation>
    <scope>NUCLEOTIDE SEQUENCE</scope>
    <source>
        <strain evidence="9">JI</strain>
    </source>
</reference>
<evidence type="ECO:0000256" key="6">
    <source>
        <dbReference type="ARBA" id="ARBA00022691"/>
    </source>
</evidence>
<dbReference type="Proteomes" id="UP001154312">
    <property type="component" value="Unassembled WGS sequence"/>
</dbReference>
<keyword evidence="4 9" id="KW-0489">Methyltransferase</keyword>
<name>A0A9X4JUB2_9FIRM</name>
<dbReference type="EMBL" id="JAKOAV010000019">
    <property type="protein sequence ID" value="MDF9408845.1"/>
    <property type="molecule type" value="Genomic_DNA"/>
</dbReference>
<accession>A0A9X4JUB2</accession>
<dbReference type="InterPro" id="IPR006364">
    <property type="entry name" value="CobI/CbiL/CobIJ_dom"/>
</dbReference>
<dbReference type="Gene3D" id="3.40.1010.10">
    <property type="entry name" value="Cobalt-precorrin-4 Transmethylase, Domain 1"/>
    <property type="match status" value="1"/>
</dbReference>
<evidence type="ECO:0000259" key="8">
    <source>
        <dbReference type="Pfam" id="PF00590"/>
    </source>
</evidence>